<proteinExistence type="predicted"/>
<dbReference type="KEGG" id="mart:BTR34_05795"/>
<evidence type="ECO:0000313" key="2">
    <source>
        <dbReference type="Proteomes" id="UP000092164"/>
    </source>
</evidence>
<dbReference type="EMBL" id="LZFP01000052">
    <property type="protein sequence ID" value="OBR35290.1"/>
    <property type="molecule type" value="Genomic_DNA"/>
</dbReference>
<protein>
    <submittedName>
        <fullName evidence="1">Uncharacterized protein</fullName>
    </submittedName>
</protein>
<name>A0A1B7YYC4_9FLAO</name>
<reference evidence="2" key="1">
    <citation type="submission" date="2016-06" db="EMBL/GenBank/DDBJ databases">
        <authorList>
            <person name="Zhan P."/>
        </authorList>
    </citation>
    <scope>NUCLEOTIDE SEQUENCE [LARGE SCALE GENOMIC DNA]</scope>
    <source>
        <strain evidence="2">T28</strain>
    </source>
</reference>
<sequence>MKFQERFFCGIKIDDFVLRKFLNMEAATRLRCLILVFTLILSQQLLAQQYSKKIPLHLNKSAFISGESIQYSSYLLNINSYELSPEPEYINIQLLDSQGNIIDSRVTLSTNGVGSGGFILGNDLKSGPILPSGIH</sequence>
<accession>A0A1B7YYC4</accession>
<comment type="caution">
    <text evidence="1">The sequence shown here is derived from an EMBL/GenBank/DDBJ whole genome shotgun (WGS) entry which is preliminary data.</text>
</comment>
<evidence type="ECO:0000313" key="1">
    <source>
        <dbReference type="EMBL" id="OBR35290.1"/>
    </source>
</evidence>
<dbReference type="RefSeq" id="WP_074472112.1">
    <property type="nucleotide sequence ID" value="NZ_CP018760.1"/>
</dbReference>
<dbReference type="OrthoDB" id="679547at2"/>
<dbReference type="AlphaFoldDB" id="A0A1B7YYC4"/>
<gene>
    <name evidence="1" type="ORF">A9200_12025</name>
</gene>
<keyword evidence="2" id="KW-1185">Reference proteome</keyword>
<organism evidence="1 2">
    <name type="scientific">Maribacter hydrothermalis</name>
    <dbReference type="NCBI Taxonomy" id="1836467"/>
    <lineage>
        <taxon>Bacteria</taxon>
        <taxon>Pseudomonadati</taxon>
        <taxon>Bacteroidota</taxon>
        <taxon>Flavobacteriia</taxon>
        <taxon>Flavobacteriales</taxon>
        <taxon>Flavobacteriaceae</taxon>
        <taxon>Maribacter</taxon>
    </lineage>
</organism>
<dbReference type="Proteomes" id="UP000092164">
    <property type="component" value="Unassembled WGS sequence"/>
</dbReference>